<dbReference type="OrthoDB" id="3185659at2"/>
<dbReference type="InterPro" id="IPR006115">
    <property type="entry name" value="6PGDH_NADP-bd"/>
</dbReference>
<dbReference type="SUPFAM" id="SSF51735">
    <property type="entry name" value="NAD(P)-binding Rossmann-fold domains"/>
    <property type="match status" value="1"/>
</dbReference>
<dbReference type="InterPro" id="IPR008927">
    <property type="entry name" value="6-PGluconate_DH-like_C_sf"/>
</dbReference>
<dbReference type="PIRSF" id="PIRSF000103">
    <property type="entry name" value="HIBADH"/>
    <property type="match status" value="1"/>
</dbReference>
<feature type="domain" description="6-phosphogluconate dehydrogenase NADP-binding" evidence="5">
    <location>
        <begin position="3"/>
        <end position="150"/>
    </location>
</feature>
<dbReference type="AlphaFoldDB" id="A0A1W2F0Q9"/>
<dbReference type="InterPro" id="IPR036291">
    <property type="entry name" value="NAD(P)-bd_dom_sf"/>
</dbReference>
<dbReference type="PANTHER" id="PTHR43580:SF2">
    <property type="entry name" value="CYTOKINE-LIKE NUCLEAR FACTOR N-PAC"/>
    <property type="match status" value="1"/>
</dbReference>
<evidence type="ECO:0000256" key="1">
    <source>
        <dbReference type="ARBA" id="ARBA00009080"/>
    </source>
</evidence>
<comment type="similarity">
    <text evidence="1">Belongs to the HIBADH-related family.</text>
</comment>
<evidence type="ECO:0000256" key="3">
    <source>
        <dbReference type="ARBA" id="ARBA00023027"/>
    </source>
</evidence>
<organism evidence="7 8">
    <name type="scientific">Kibdelosporangium aridum</name>
    <dbReference type="NCBI Taxonomy" id="2030"/>
    <lineage>
        <taxon>Bacteria</taxon>
        <taxon>Bacillati</taxon>
        <taxon>Actinomycetota</taxon>
        <taxon>Actinomycetes</taxon>
        <taxon>Pseudonocardiales</taxon>
        <taxon>Pseudonocardiaceae</taxon>
        <taxon>Kibdelosporangium</taxon>
    </lineage>
</organism>
<dbReference type="Gene3D" id="1.10.1040.10">
    <property type="entry name" value="N-(1-d-carboxylethyl)-l-norvaline Dehydrogenase, domain 2"/>
    <property type="match status" value="1"/>
</dbReference>
<evidence type="ECO:0000256" key="4">
    <source>
        <dbReference type="PIRSR" id="PIRSR000103-1"/>
    </source>
</evidence>
<dbReference type="InterPro" id="IPR015815">
    <property type="entry name" value="HIBADH-related"/>
</dbReference>
<dbReference type="SUPFAM" id="SSF48179">
    <property type="entry name" value="6-phosphogluconate dehydrogenase C-terminal domain-like"/>
    <property type="match status" value="1"/>
</dbReference>
<evidence type="ECO:0000313" key="7">
    <source>
        <dbReference type="EMBL" id="SMD15557.1"/>
    </source>
</evidence>
<keyword evidence="2" id="KW-0560">Oxidoreductase</keyword>
<dbReference type="GO" id="GO:0016491">
    <property type="term" value="F:oxidoreductase activity"/>
    <property type="evidence" value="ECO:0007669"/>
    <property type="project" value="UniProtKB-KW"/>
</dbReference>
<accession>A0A1W2F0Q9</accession>
<dbReference type="InterPro" id="IPR013328">
    <property type="entry name" value="6PGD_dom2"/>
</dbReference>
<feature type="domain" description="3-hydroxyisobutyrate dehydrogenase-like NAD-binding" evidence="6">
    <location>
        <begin position="156"/>
        <end position="273"/>
    </location>
</feature>
<dbReference type="InterPro" id="IPR029154">
    <property type="entry name" value="HIBADH-like_NADP-bd"/>
</dbReference>
<dbReference type="Pfam" id="PF14833">
    <property type="entry name" value="NAD_binding_11"/>
    <property type="match status" value="1"/>
</dbReference>
<reference evidence="7 8" key="1">
    <citation type="submission" date="2017-04" db="EMBL/GenBank/DDBJ databases">
        <authorList>
            <person name="Afonso C.L."/>
            <person name="Miller P.J."/>
            <person name="Scott M.A."/>
            <person name="Spackman E."/>
            <person name="Goraichik I."/>
            <person name="Dimitrov K.M."/>
            <person name="Suarez D.L."/>
            <person name="Swayne D.E."/>
        </authorList>
    </citation>
    <scope>NUCLEOTIDE SEQUENCE [LARGE SCALE GENOMIC DNA]</scope>
    <source>
        <strain evidence="7 8">DSM 43828</strain>
    </source>
</reference>
<evidence type="ECO:0000259" key="5">
    <source>
        <dbReference type="Pfam" id="PF03446"/>
    </source>
</evidence>
<dbReference type="Gene3D" id="3.40.50.720">
    <property type="entry name" value="NAD(P)-binding Rossmann-like Domain"/>
    <property type="match status" value="1"/>
</dbReference>
<dbReference type="Pfam" id="PF03446">
    <property type="entry name" value="NAD_binding_2"/>
    <property type="match status" value="1"/>
</dbReference>
<evidence type="ECO:0000259" key="6">
    <source>
        <dbReference type="Pfam" id="PF14833"/>
    </source>
</evidence>
<evidence type="ECO:0000313" key="8">
    <source>
        <dbReference type="Proteomes" id="UP000192674"/>
    </source>
</evidence>
<sequence>MTTVALLGTGIMGAGMARNIAKAGLSLRVWNRSREKAEPLSDVATVADTAAEAIDGADVVVTMLFDENAVDAVMKDVRLGPDAVWIQSGTVGVDATARLAQLTDRFVDAPVLGTKQPAENGQLLVLASGPAALKSSVQPIFDAIGQRTVWVSDKPGDASKLKLVLNSWVLSVVAGTGQAIAFAEGLGIDPALFFDSIAGGATDSAYAQLKGKAILKGDFAPAFGLDGAVKDAALITEAMQEAGTDSAVMKAIHSVLTQAADRGHEKSDMSAIYHGFR</sequence>
<dbReference type="InterPro" id="IPR051265">
    <property type="entry name" value="HIBADH-related_NP60_sf"/>
</dbReference>
<gene>
    <name evidence="7" type="ORF">SAMN05661093_05292</name>
</gene>
<protein>
    <submittedName>
        <fullName evidence="7">3-hydroxyisobutyrate dehydrogenase</fullName>
    </submittedName>
</protein>
<feature type="active site" evidence="4">
    <location>
        <position position="162"/>
    </location>
</feature>
<keyword evidence="8" id="KW-1185">Reference proteome</keyword>
<dbReference type="Proteomes" id="UP000192674">
    <property type="component" value="Unassembled WGS sequence"/>
</dbReference>
<dbReference type="GO" id="GO:0050661">
    <property type="term" value="F:NADP binding"/>
    <property type="evidence" value="ECO:0007669"/>
    <property type="project" value="InterPro"/>
</dbReference>
<name>A0A1W2F0Q9_KIBAR</name>
<dbReference type="EMBL" id="FWXV01000004">
    <property type="protein sequence ID" value="SMD15557.1"/>
    <property type="molecule type" value="Genomic_DNA"/>
</dbReference>
<evidence type="ECO:0000256" key="2">
    <source>
        <dbReference type="ARBA" id="ARBA00023002"/>
    </source>
</evidence>
<keyword evidence="3" id="KW-0520">NAD</keyword>
<dbReference type="PANTHER" id="PTHR43580">
    <property type="entry name" value="OXIDOREDUCTASE GLYR1-RELATED"/>
    <property type="match status" value="1"/>
</dbReference>
<dbReference type="GO" id="GO:0051287">
    <property type="term" value="F:NAD binding"/>
    <property type="evidence" value="ECO:0007669"/>
    <property type="project" value="InterPro"/>
</dbReference>
<proteinExistence type="inferred from homology"/>